<dbReference type="Proteomes" id="UP000545490">
    <property type="component" value="Unassembled WGS sequence"/>
</dbReference>
<dbReference type="EMBL" id="JACIDG010000006">
    <property type="protein sequence ID" value="MBB3915567.1"/>
    <property type="molecule type" value="Genomic_DNA"/>
</dbReference>
<evidence type="ECO:0000313" key="2">
    <source>
        <dbReference type="Proteomes" id="UP000545490"/>
    </source>
</evidence>
<protein>
    <submittedName>
        <fullName evidence="1">Uncharacterized protein</fullName>
    </submittedName>
</protein>
<accession>A0A7W6B4Q4</accession>
<evidence type="ECO:0000313" key="1">
    <source>
        <dbReference type="EMBL" id="MBB3915567.1"/>
    </source>
</evidence>
<sequence length="29" mass="3430">MDRIRFIPLVYQSRAWASIDRRVAGGEHE</sequence>
<organism evidence="1 2">
    <name type="scientific">Rhizobium fabae</name>
    <dbReference type="NCBI Taxonomy" id="573179"/>
    <lineage>
        <taxon>Bacteria</taxon>
        <taxon>Pseudomonadati</taxon>
        <taxon>Pseudomonadota</taxon>
        <taxon>Alphaproteobacteria</taxon>
        <taxon>Hyphomicrobiales</taxon>
        <taxon>Rhizobiaceae</taxon>
        <taxon>Rhizobium/Agrobacterium group</taxon>
        <taxon>Rhizobium</taxon>
    </lineage>
</organism>
<gene>
    <name evidence="1" type="ORF">GGQ65_002857</name>
</gene>
<dbReference type="AlphaFoldDB" id="A0A7W6B4Q4"/>
<proteinExistence type="predicted"/>
<comment type="caution">
    <text evidence="1">The sequence shown here is derived from an EMBL/GenBank/DDBJ whole genome shotgun (WGS) entry which is preliminary data.</text>
</comment>
<name>A0A7W6B4Q4_9HYPH</name>
<reference evidence="1 2" key="1">
    <citation type="submission" date="2020-08" db="EMBL/GenBank/DDBJ databases">
        <title>Genomic Encyclopedia of Type Strains, Phase IV (KMG-IV): sequencing the most valuable type-strain genomes for metagenomic binning, comparative biology and taxonomic classification.</title>
        <authorList>
            <person name="Goeker M."/>
        </authorList>
    </citation>
    <scope>NUCLEOTIDE SEQUENCE [LARGE SCALE GENOMIC DNA]</scope>
    <source>
        <strain evidence="1 2">DSM 19331</strain>
    </source>
</reference>